<evidence type="ECO:0000256" key="11">
    <source>
        <dbReference type="ARBA" id="ARBA00022967"/>
    </source>
</evidence>
<keyword evidence="16 18" id="KW-0472">Membrane</keyword>
<comment type="subcellular location">
    <subcellularLocation>
        <location evidence="1 18">Mitochondrion inner membrane</location>
        <topology evidence="1 18">Multi-pass membrane protein</topology>
    </subcellularLocation>
</comment>
<dbReference type="Gene3D" id="1.10.287.90">
    <property type="match status" value="1"/>
</dbReference>
<geneLocation type="mitochondrion" evidence="22"/>
<evidence type="ECO:0000256" key="10">
    <source>
        <dbReference type="ARBA" id="ARBA00022842"/>
    </source>
</evidence>
<keyword evidence="8 18" id="KW-0479">Metal-binding</keyword>
<feature type="domain" description="Cytochrome oxidase subunit II copper A binding" evidence="20">
    <location>
        <begin position="92"/>
        <end position="225"/>
    </location>
</feature>
<evidence type="ECO:0000313" key="22">
    <source>
        <dbReference type="EMBL" id="QQK57723.1"/>
    </source>
</evidence>
<dbReference type="GO" id="GO:0005507">
    <property type="term" value="F:copper ion binding"/>
    <property type="evidence" value="ECO:0007669"/>
    <property type="project" value="InterPro"/>
</dbReference>
<keyword evidence="5 18" id="KW-0813">Transport</keyword>
<dbReference type="SUPFAM" id="SSF81464">
    <property type="entry name" value="Cytochrome c oxidase subunit II-like, transmembrane region"/>
    <property type="match status" value="1"/>
</dbReference>
<dbReference type="PROSITE" id="PS50999">
    <property type="entry name" value="COX2_TM"/>
    <property type="match status" value="1"/>
</dbReference>
<proteinExistence type="inferred from homology"/>
<keyword evidence="9 18" id="KW-0999">Mitochondrion inner membrane</keyword>
<comment type="catalytic activity">
    <reaction evidence="17">
        <text>4 Fe(II)-[cytochrome c] + O2 + 8 H(+)(in) = 4 Fe(III)-[cytochrome c] + 2 H2O + 4 H(+)(out)</text>
        <dbReference type="Rhea" id="RHEA:11436"/>
        <dbReference type="Rhea" id="RHEA-COMP:10350"/>
        <dbReference type="Rhea" id="RHEA-COMP:14399"/>
        <dbReference type="ChEBI" id="CHEBI:15377"/>
        <dbReference type="ChEBI" id="CHEBI:15378"/>
        <dbReference type="ChEBI" id="CHEBI:15379"/>
        <dbReference type="ChEBI" id="CHEBI:29033"/>
        <dbReference type="ChEBI" id="CHEBI:29034"/>
        <dbReference type="EC" id="7.1.1.9"/>
    </reaction>
    <physiologicalReaction direction="left-to-right" evidence="17">
        <dbReference type="Rhea" id="RHEA:11437"/>
    </physiologicalReaction>
</comment>
<dbReference type="PROSITE" id="PS00078">
    <property type="entry name" value="COX2"/>
    <property type="match status" value="1"/>
</dbReference>
<comment type="cofactor">
    <cofactor evidence="18">
        <name>Cu cation</name>
        <dbReference type="ChEBI" id="CHEBI:23378"/>
    </cofactor>
    <text evidence="18">Binds a copper A center.</text>
</comment>
<keyword evidence="7 18" id="KW-0812">Transmembrane</keyword>
<dbReference type="InterPro" id="IPR002429">
    <property type="entry name" value="CcO_II-like_C"/>
</dbReference>
<dbReference type="GO" id="GO:0042773">
    <property type="term" value="P:ATP synthesis coupled electron transport"/>
    <property type="evidence" value="ECO:0007669"/>
    <property type="project" value="TreeGrafter"/>
</dbReference>
<dbReference type="Pfam" id="PF02790">
    <property type="entry name" value="COX2_TM"/>
    <property type="match status" value="1"/>
</dbReference>
<sequence length="226" mass="26496">MKTWKTNIMQDANSPLMEQLILFHDHTMIIIMMITVMVTYVMLSMLTNKYINRNLLESQMIEMIWTLIPAIMLVFIALPSLKILYLIEENINPAITIKAIGHQWFWSYEYSDFKKIEFESYMKPVKEMMIEEFRLLEVDNRMIMPFNVKARILVSSTDVIHSWTVPSLGIKIDASPGRINQGNMLINRPGLFFGQCSEICGSNHSFMPISVEMVNMKMFTKWLMNY</sequence>
<dbReference type="PANTHER" id="PTHR22888:SF9">
    <property type="entry name" value="CYTOCHROME C OXIDASE SUBUNIT 2"/>
    <property type="match status" value="1"/>
</dbReference>
<dbReference type="EMBL" id="MW218663">
    <property type="protein sequence ID" value="QQK57723.1"/>
    <property type="molecule type" value="Genomic_DNA"/>
</dbReference>
<evidence type="ECO:0000256" key="12">
    <source>
        <dbReference type="ARBA" id="ARBA00022982"/>
    </source>
</evidence>
<dbReference type="NCBIfam" id="TIGR02866">
    <property type="entry name" value="CoxB"/>
    <property type="match status" value="1"/>
</dbReference>
<protein>
    <recommendedName>
        <fullName evidence="4 18">Cytochrome c oxidase subunit 2</fullName>
    </recommendedName>
</protein>
<dbReference type="InterPro" id="IPR014222">
    <property type="entry name" value="Cyt_c_oxidase_su2"/>
</dbReference>
<keyword evidence="15 18" id="KW-0496">Mitochondrion</keyword>
<evidence type="ECO:0000256" key="14">
    <source>
        <dbReference type="ARBA" id="ARBA00023008"/>
    </source>
</evidence>
<feature type="transmembrane region" description="Helical" evidence="19">
    <location>
        <begin position="64"/>
        <end position="87"/>
    </location>
</feature>
<evidence type="ECO:0000256" key="15">
    <source>
        <dbReference type="ARBA" id="ARBA00023128"/>
    </source>
</evidence>
<keyword evidence="6 18" id="KW-0679">Respiratory chain</keyword>
<dbReference type="InterPro" id="IPR034210">
    <property type="entry name" value="CcO_II_C"/>
</dbReference>
<evidence type="ECO:0000256" key="6">
    <source>
        <dbReference type="ARBA" id="ARBA00022660"/>
    </source>
</evidence>
<evidence type="ECO:0000256" key="9">
    <source>
        <dbReference type="ARBA" id="ARBA00022792"/>
    </source>
</evidence>
<dbReference type="InterPro" id="IPR001505">
    <property type="entry name" value="Copper_CuA"/>
</dbReference>
<dbReference type="FunFam" id="2.60.40.420:FF:000001">
    <property type="entry name" value="Cytochrome c oxidase subunit 2"/>
    <property type="match status" value="1"/>
</dbReference>
<dbReference type="RefSeq" id="YP_010140067.1">
    <property type="nucleotide sequence ID" value="NC_056923.1"/>
</dbReference>
<dbReference type="GO" id="GO:0005743">
    <property type="term" value="C:mitochondrial inner membrane"/>
    <property type="evidence" value="ECO:0007669"/>
    <property type="project" value="UniProtKB-SubCell"/>
</dbReference>
<keyword evidence="13 19" id="KW-1133">Transmembrane helix</keyword>
<dbReference type="InterPro" id="IPR011759">
    <property type="entry name" value="Cyt_c_oxidase_su2_TM_dom"/>
</dbReference>
<dbReference type="InterPro" id="IPR008972">
    <property type="entry name" value="Cupredoxin"/>
</dbReference>
<evidence type="ECO:0000259" key="21">
    <source>
        <dbReference type="PROSITE" id="PS50999"/>
    </source>
</evidence>
<evidence type="ECO:0000256" key="3">
    <source>
        <dbReference type="ARBA" id="ARBA00011164"/>
    </source>
</evidence>
<comment type="similarity">
    <text evidence="2 18">Belongs to the cytochrome c oxidase subunit 2 family.</text>
</comment>
<reference evidence="22" key="1">
    <citation type="journal article" date="2020" name="Insects">
        <title>The Complete Mitochondrial Genome of Four Hylicinae (Hemiptera: Cicadellidae): Structural Features and Phylogenetic Implications.</title>
        <authorList>
            <person name="Tang J."/>
            <person name="Huang W."/>
            <person name="Zhang Y."/>
        </authorList>
    </citation>
    <scope>NUCLEOTIDE SEQUENCE</scope>
</reference>
<evidence type="ECO:0000256" key="17">
    <source>
        <dbReference type="ARBA" id="ARBA00049512"/>
    </source>
</evidence>
<evidence type="ECO:0000256" key="1">
    <source>
        <dbReference type="ARBA" id="ARBA00004448"/>
    </source>
</evidence>
<comment type="subunit">
    <text evidence="3">Component of the cytochrome c oxidase (complex IV, CIV), a multisubunit enzyme composed of a catalytic core of 3 subunits and several supernumerary subunits. The complex exists as a monomer or a dimer and forms supercomplexes (SCs) in the inner mitochondrial membrane with ubiquinol-cytochrome c oxidoreductase (cytochrome b-c1 complex, complex III, CIII).</text>
</comment>
<dbReference type="AlphaFoldDB" id="A0A7T7BYV7"/>
<feature type="transmembrane region" description="Helical" evidence="19">
    <location>
        <begin position="20"/>
        <end position="43"/>
    </location>
</feature>
<accession>A0A7T7BYV7</accession>
<evidence type="ECO:0000256" key="7">
    <source>
        <dbReference type="ARBA" id="ARBA00022692"/>
    </source>
</evidence>
<keyword evidence="11" id="KW-1278">Translocase</keyword>
<dbReference type="CTD" id="4513"/>
<dbReference type="PANTHER" id="PTHR22888">
    <property type="entry name" value="CYTOCHROME C OXIDASE, SUBUNIT II"/>
    <property type="match status" value="1"/>
</dbReference>
<dbReference type="Pfam" id="PF00116">
    <property type="entry name" value="COX2"/>
    <property type="match status" value="1"/>
</dbReference>
<dbReference type="InterPro" id="IPR036257">
    <property type="entry name" value="Cyt_c_oxidase_su2_TM_sf"/>
</dbReference>
<evidence type="ECO:0000256" key="2">
    <source>
        <dbReference type="ARBA" id="ARBA00007866"/>
    </source>
</evidence>
<evidence type="ECO:0000256" key="5">
    <source>
        <dbReference type="ARBA" id="ARBA00022448"/>
    </source>
</evidence>
<evidence type="ECO:0000256" key="16">
    <source>
        <dbReference type="ARBA" id="ARBA00023136"/>
    </source>
</evidence>
<dbReference type="GO" id="GO:0016491">
    <property type="term" value="F:oxidoreductase activity"/>
    <property type="evidence" value="ECO:0007669"/>
    <property type="project" value="InterPro"/>
</dbReference>
<dbReference type="GeneID" id="67134131"/>
<evidence type="ECO:0000256" key="18">
    <source>
        <dbReference type="RuleBase" id="RU000457"/>
    </source>
</evidence>
<evidence type="ECO:0000256" key="4">
    <source>
        <dbReference type="ARBA" id="ARBA00015946"/>
    </source>
</evidence>
<keyword evidence="12 18" id="KW-0249">Electron transport</keyword>
<name>A0A7T7BYV7_9HEMI</name>
<evidence type="ECO:0000259" key="20">
    <source>
        <dbReference type="PROSITE" id="PS50857"/>
    </source>
</evidence>
<evidence type="ECO:0000256" key="19">
    <source>
        <dbReference type="SAM" id="Phobius"/>
    </source>
</evidence>
<dbReference type="PRINTS" id="PR01166">
    <property type="entry name" value="CYCOXIDASEII"/>
</dbReference>
<dbReference type="PROSITE" id="PS50857">
    <property type="entry name" value="COX2_CUA"/>
    <property type="match status" value="1"/>
</dbReference>
<dbReference type="SUPFAM" id="SSF49503">
    <property type="entry name" value="Cupredoxins"/>
    <property type="match status" value="1"/>
</dbReference>
<evidence type="ECO:0000256" key="13">
    <source>
        <dbReference type="ARBA" id="ARBA00022989"/>
    </source>
</evidence>
<dbReference type="InterPro" id="IPR045187">
    <property type="entry name" value="CcO_II"/>
</dbReference>
<keyword evidence="14 18" id="KW-0186">Copper</keyword>
<dbReference type="CDD" id="cd13912">
    <property type="entry name" value="CcO_II_C"/>
    <property type="match status" value="1"/>
</dbReference>
<dbReference type="Gene3D" id="2.60.40.420">
    <property type="entry name" value="Cupredoxins - blue copper proteins"/>
    <property type="match status" value="1"/>
</dbReference>
<comment type="function">
    <text evidence="18">Component of the cytochrome c oxidase, the last enzyme in the mitochondrial electron transport chain which drives oxidative phosphorylation. The respiratory chain contains 3 multisubunit complexes succinate dehydrogenase (complex II, CII), ubiquinol-cytochrome c oxidoreductase (cytochrome b-c1 complex, complex III, CIII) and cytochrome c oxidase (complex IV, CIV), that cooperate to transfer electrons derived from NADH and succinate to molecular oxygen, creating an electrochemical gradient over the inner membrane that drives transmembrane transport and the ATP synthase. Cytochrome c oxidase is the component of the respiratory chain that catalyzes the reduction of oxygen to water. Electrons originating from reduced cytochrome c in the intermembrane space (IMS) are transferred via the dinuclear copper A center (CU(A)) of subunit 2 and heme A of subunit 1 to the active site in subunit 1, a binuclear center (BNC) formed by heme A3 and copper B (CU(B)). The BNC reduces molecular oxygen to 2 water molecules using 4 electrons from cytochrome c in the IMS and 4 protons from the mitochondrial matrix.</text>
</comment>
<evidence type="ECO:0000256" key="8">
    <source>
        <dbReference type="ARBA" id="ARBA00022723"/>
    </source>
</evidence>
<keyword evidence="10" id="KW-0460">Magnesium</keyword>
<dbReference type="GO" id="GO:0004129">
    <property type="term" value="F:cytochrome-c oxidase activity"/>
    <property type="evidence" value="ECO:0007669"/>
    <property type="project" value="UniProtKB-EC"/>
</dbReference>
<feature type="domain" description="Cytochrome oxidase subunit II transmembrane region profile" evidence="21">
    <location>
        <begin position="1"/>
        <end position="91"/>
    </location>
</feature>
<organism evidence="22">
    <name type="scientific">Nacolus tuberculatus</name>
    <dbReference type="NCBI Taxonomy" id="2800230"/>
    <lineage>
        <taxon>Eukaryota</taxon>
        <taxon>Metazoa</taxon>
        <taxon>Ecdysozoa</taxon>
        <taxon>Arthropoda</taxon>
        <taxon>Hexapoda</taxon>
        <taxon>Insecta</taxon>
        <taxon>Pterygota</taxon>
        <taxon>Neoptera</taxon>
        <taxon>Paraneoptera</taxon>
        <taxon>Hemiptera</taxon>
        <taxon>Auchenorrhyncha</taxon>
        <taxon>Membracoidea</taxon>
        <taxon>Cicadellidae</taxon>
        <taxon>Hylicinae</taxon>
        <taxon>Nacolus</taxon>
    </lineage>
</organism>
<gene>
    <name evidence="22" type="primary">COX2</name>
</gene>